<keyword evidence="1" id="KW-0732">Signal</keyword>
<dbReference type="AlphaFoldDB" id="A0A9D1YBQ9"/>
<reference evidence="2" key="2">
    <citation type="submission" date="2021-04" db="EMBL/GenBank/DDBJ databases">
        <authorList>
            <person name="Gilroy R."/>
        </authorList>
    </citation>
    <scope>NUCLEOTIDE SEQUENCE</scope>
    <source>
        <strain evidence="2">1282</strain>
    </source>
</reference>
<evidence type="ECO:0000313" key="2">
    <source>
        <dbReference type="EMBL" id="HIY25594.1"/>
    </source>
</evidence>
<reference evidence="2" key="1">
    <citation type="journal article" date="2021" name="PeerJ">
        <title>Extensive microbial diversity within the chicken gut microbiome revealed by metagenomics and culture.</title>
        <authorList>
            <person name="Gilroy R."/>
            <person name="Ravi A."/>
            <person name="Getino M."/>
            <person name="Pursley I."/>
            <person name="Horton D.L."/>
            <person name="Alikhan N.F."/>
            <person name="Baker D."/>
            <person name="Gharbi K."/>
            <person name="Hall N."/>
            <person name="Watson M."/>
            <person name="Adriaenssens E.M."/>
            <person name="Foster-Nyarko E."/>
            <person name="Jarju S."/>
            <person name="Secka A."/>
            <person name="Antonio M."/>
            <person name="Oren A."/>
            <person name="Chaudhuri R.R."/>
            <person name="La Ragione R."/>
            <person name="Hildebrand F."/>
            <person name="Pallen M.J."/>
        </authorList>
    </citation>
    <scope>NUCLEOTIDE SEQUENCE</scope>
    <source>
        <strain evidence="2">1282</strain>
    </source>
</reference>
<proteinExistence type="predicted"/>
<dbReference type="EMBL" id="DXDU01000007">
    <property type="protein sequence ID" value="HIY25594.1"/>
    <property type="molecule type" value="Genomic_DNA"/>
</dbReference>
<evidence type="ECO:0008006" key="4">
    <source>
        <dbReference type="Google" id="ProtNLM"/>
    </source>
</evidence>
<evidence type="ECO:0000256" key="1">
    <source>
        <dbReference type="SAM" id="SignalP"/>
    </source>
</evidence>
<organism evidence="2 3">
    <name type="scientific">Candidatus Acutalibacter pullistercoris</name>
    <dbReference type="NCBI Taxonomy" id="2838418"/>
    <lineage>
        <taxon>Bacteria</taxon>
        <taxon>Bacillati</taxon>
        <taxon>Bacillota</taxon>
        <taxon>Clostridia</taxon>
        <taxon>Eubacteriales</taxon>
        <taxon>Acutalibacteraceae</taxon>
        <taxon>Acutalibacter</taxon>
    </lineage>
</organism>
<sequence>MRKINKWLAILLAVLLVAGCLPLSALAAPSEGVDMYSNHYVIMDGEISKNQLDKTALDKFTPADQAVIGNTSNETLDLWVSSDDMSGDDYQIPYVKDGFGNTWYLQQIVLYNFINDRDESQTL</sequence>
<feature type="signal peptide" evidence="1">
    <location>
        <begin position="1"/>
        <end position="27"/>
    </location>
</feature>
<evidence type="ECO:0000313" key="3">
    <source>
        <dbReference type="Proteomes" id="UP000823915"/>
    </source>
</evidence>
<feature type="non-terminal residue" evidence="2">
    <location>
        <position position="123"/>
    </location>
</feature>
<protein>
    <recommendedName>
        <fullName evidence="4">Lipoprotein</fullName>
    </recommendedName>
</protein>
<feature type="chain" id="PRO_5038405472" description="Lipoprotein" evidence="1">
    <location>
        <begin position="28"/>
        <end position="123"/>
    </location>
</feature>
<comment type="caution">
    <text evidence="2">The sequence shown here is derived from an EMBL/GenBank/DDBJ whole genome shotgun (WGS) entry which is preliminary data.</text>
</comment>
<name>A0A9D1YBQ9_9FIRM</name>
<dbReference type="Proteomes" id="UP000823915">
    <property type="component" value="Unassembled WGS sequence"/>
</dbReference>
<dbReference type="PROSITE" id="PS51257">
    <property type="entry name" value="PROKAR_LIPOPROTEIN"/>
    <property type="match status" value="1"/>
</dbReference>
<accession>A0A9D1YBQ9</accession>
<gene>
    <name evidence="2" type="ORF">H9838_00280</name>
</gene>